<evidence type="ECO:0000313" key="7">
    <source>
        <dbReference type="Proteomes" id="UP000039046"/>
    </source>
</evidence>
<dbReference type="Pfam" id="PF01494">
    <property type="entry name" value="FAD_binding_3"/>
    <property type="match status" value="1"/>
</dbReference>
<dbReference type="PRINTS" id="PR00420">
    <property type="entry name" value="RNGMNOXGNASE"/>
</dbReference>
<sequence>MPSAVITSVPQVVDVAIVGGGPTGLTTALLLHRLGVQVSVIDGKPASLDLGRADALNARTQQYLEVADLLDELLPQGLKCNTSSTFGDGEFKSRQNQWWVSLQHALHKNFLMIGQPVIEKMLSDRLSDLVHYGEQVVSLEEGDDSVEIVTDAGRVVRSKYVLGADGARSFVRKAIGATFTGTKPEMLWAVLDTFIETDFPECPEIITFQLDGQSRVSWIPRERGLCRFYVLLDGEVTCERAQESIKEHLAPHKIEFTKIEWYSTFDVKERIASTFISKDGSGRVFLGGDAAHVHSVNGGQGLNTGIADAFSLSWRLAMALDSSGIQEKALGDIVRSYDTERRSTAQGVIDVAAALVRDTVKEAKTYVATIQRNAGYITGMGVAYDQSGSPIVKASEAGIWKAGFRCPDVPMVSDDKKETWLYKEVQYGKYLVLNVGLPAVEATGFDKYVTTIDVQKSGSDATQFTGDWIQEADCAMVVVRPDMYIGYVAKDAEDCKAYLSTLFTE</sequence>
<dbReference type="Gene3D" id="3.30.9.10">
    <property type="entry name" value="D-Amino Acid Oxidase, subunit A, domain 2"/>
    <property type="match status" value="1"/>
</dbReference>
<dbReference type="OrthoDB" id="1716816at2759"/>
<dbReference type="Proteomes" id="UP000039046">
    <property type="component" value="Unassembled WGS sequence"/>
</dbReference>
<dbReference type="InterPro" id="IPR050641">
    <property type="entry name" value="RIFMO-like"/>
</dbReference>
<gene>
    <name evidence="6" type="ORF">VHEMI00314</name>
</gene>
<comment type="cofactor">
    <cofactor evidence="1">
        <name>FAD</name>
        <dbReference type="ChEBI" id="CHEBI:57692"/>
    </cofactor>
</comment>
<dbReference type="InterPro" id="IPR002938">
    <property type="entry name" value="FAD-bd"/>
</dbReference>
<dbReference type="SUPFAM" id="SSF54373">
    <property type="entry name" value="FAD-linked reductases, C-terminal domain"/>
    <property type="match status" value="1"/>
</dbReference>
<keyword evidence="3" id="KW-0274">FAD</keyword>
<name>A0A0A1T468_9HYPO</name>
<protein>
    <recommendedName>
        <fullName evidence="5">FAD-binding domain-containing protein</fullName>
    </recommendedName>
</protein>
<evidence type="ECO:0000259" key="5">
    <source>
        <dbReference type="Pfam" id="PF01494"/>
    </source>
</evidence>
<keyword evidence="2" id="KW-0285">Flavoprotein</keyword>
<dbReference type="AlphaFoldDB" id="A0A0A1T468"/>
<evidence type="ECO:0000256" key="1">
    <source>
        <dbReference type="ARBA" id="ARBA00001974"/>
    </source>
</evidence>
<keyword evidence="4" id="KW-0560">Oxidoreductase</keyword>
<dbReference type="SUPFAM" id="SSF51905">
    <property type="entry name" value="FAD/NAD(P)-binding domain"/>
    <property type="match status" value="1"/>
</dbReference>
<proteinExistence type="predicted"/>
<dbReference type="STRING" id="1531966.A0A0A1T468"/>
<evidence type="ECO:0000256" key="4">
    <source>
        <dbReference type="ARBA" id="ARBA00023002"/>
    </source>
</evidence>
<feature type="domain" description="FAD-binding" evidence="5">
    <location>
        <begin position="13"/>
        <end position="350"/>
    </location>
</feature>
<dbReference type="Gene3D" id="3.40.30.120">
    <property type="match status" value="1"/>
</dbReference>
<dbReference type="PANTHER" id="PTHR43004:SF19">
    <property type="entry name" value="BINDING MONOOXYGENASE, PUTATIVE (JCVI)-RELATED"/>
    <property type="match status" value="1"/>
</dbReference>
<dbReference type="HOGENOM" id="CLU_009665_20_4_1"/>
<organism evidence="6 7">
    <name type="scientific">[Torrubiella] hemipterigena</name>
    <dbReference type="NCBI Taxonomy" id="1531966"/>
    <lineage>
        <taxon>Eukaryota</taxon>
        <taxon>Fungi</taxon>
        <taxon>Dikarya</taxon>
        <taxon>Ascomycota</taxon>
        <taxon>Pezizomycotina</taxon>
        <taxon>Sordariomycetes</taxon>
        <taxon>Hypocreomycetidae</taxon>
        <taxon>Hypocreales</taxon>
        <taxon>Clavicipitaceae</taxon>
        <taxon>Clavicipitaceae incertae sedis</taxon>
        <taxon>'Torrubiella' clade</taxon>
    </lineage>
</organism>
<dbReference type="EMBL" id="CDHN01000001">
    <property type="protein sequence ID" value="CEJ80109.1"/>
    <property type="molecule type" value="Genomic_DNA"/>
</dbReference>
<dbReference type="Gene3D" id="3.50.50.60">
    <property type="entry name" value="FAD/NAD(P)-binding domain"/>
    <property type="match status" value="1"/>
</dbReference>
<accession>A0A0A1T468</accession>
<keyword evidence="7" id="KW-1185">Reference proteome</keyword>
<dbReference type="InterPro" id="IPR036188">
    <property type="entry name" value="FAD/NAD-bd_sf"/>
</dbReference>
<dbReference type="GO" id="GO:0071949">
    <property type="term" value="F:FAD binding"/>
    <property type="evidence" value="ECO:0007669"/>
    <property type="project" value="InterPro"/>
</dbReference>
<reference evidence="6 7" key="1">
    <citation type="journal article" date="2015" name="Genome Announc.">
        <title>Draft Genome Sequence and Gene Annotation of the Entomopathogenic Fungus Verticillium hemipterigenum.</title>
        <authorList>
            <person name="Horn F."/>
            <person name="Habel A."/>
            <person name="Scharf D.H."/>
            <person name="Dworschak J."/>
            <person name="Brakhage A.A."/>
            <person name="Guthke R."/>
            <person name="Hertweck C."/>
            <person name="Linde J."/>
        </authorList>
    </citation>
    <scope>NUCLEOTIDE SEQUENCE [LARGE SCALE GENOMIC DNA]</scope>
</reference>
<evidence type="ECO:0000313" key="6">
    <source>
        <dbReference type="EMBL" id="CEJ80109.1"/>
    </source>
</evidence>
<dbReference type="GO" id="GO:0016709">
    <property type="term" value="F:oxidoreductase activity, acting on paired donors, with incorporation or reduction of molecular oxygen, NAD(P)H as one donor, and incorporation of one atom of oxygen"/>
    <property type="evidence" value="ECO:0007669"/>
    <property type="project" value="UniProtKB-ARBA"/>
</dbReference>
<dbReference type="PANTHER" id="PTHR43004">
    <property type="entry name" value="TRK SYSTEM POTASSIUM UPTAKE PROTEIN"/>
    <property type="match status" value="1"/>
</dbReference>
<evidence type="ECO:0000256" key="3">
    <source>
        <dbReference type="ARBA" id="ARBA00022827"/>
    </source>
</evidence>
<evidence type="ECO:0000256" key="2">
    <source>
        <dbReference type="ARBA" id="ARBA00022630"/>
    </source>
</evidence>